<evidence type="ECO:0008006" key="4">
    <source>
        <dbReference type="Google" id="ProtNLM"/>
    </source>
</evidence>
<name>A0A4Z1SZU4_GIAMU</name>
<dbReference type="EMBL" id="VDLU01000001">
    <property type="protein sequence ID" value="TNJ30265.1"/>
    <property type="molecule type" value="Genomic_DNA"/>
</dbReference>
<protein>
    <recommendedName>
        <fullName evidence="4">Pre-rRNA-processing protein RIX1</fullName>
    </recommendedName>
</protein>
<accession>A0A4Z1SZU4</accession>
<dbReference type="OrthoDB" id="10256400at2759"/>
<dbReference type="Proteomes" id="UP000315496">
    <property type="component" value="Chromosome 1"/>
</dbReference>
<organism evidence="2 3">
    <name type="scientific">Giardia muris</name>
    <dbReference type="NCBI Taxonomy" id="5742"/>
    <lineage>
        <taxon>Eukaryota</taxon>
        <taxon>Metamonada</taxon>
        <taxon>Diplomonadida</taxon>
        <taxon>Hexamitidae</taxon>
        <taxon>Giardiinae</taxon>
        <taxon>Giardia</taxon>
    </lineage>
</organism>
<feature type="region of interest" description="Disordered" evidence="1">
    <location>
        <begin position="703"/>
        <end position="774"/>
    </location>
</feature>
<evidence type="ECO:0000256" key="1">
    <source>
        <dbReference type="SAM" id="MobiDB-lite"/>
    </source>
</evidence>
<reference evidence="2 3" key="1">
    <citation type="submission" date="2019-05" db="EMBL/GenBank/DDBJ databases">
        <title>The compact genome of Giardia muris reveals important steps in the evolution of intestinal protozoan parasites.</title>
        <authorList>
            <person name="Xu F."/>
            <person name="Jimenez-Gonzalez A."/>
            <person name="Einarsson E."/>
            <person name="Astvaldsson A."/>
            <person name="Peirasmaki D."/>
            <person name="Eckmann L."/>
            <person name="Andersson J.O."/>
            <person name="Svard S.G."/>
            <person name="Jerlstrom-Hultqvist J."/>
        </authorList>
    </citation>
    <scope>NUCLEOTIDE SEQUENCE [LARGE SCALE GENOMIC DNA]</scope>
    <source>
        <strain evidence="2 3">Roberts-Thomson</strain>
    </source>
</reference>
<gene>
    <name evidence="2" type="ORF">GMRT_14196</name>
</gene>
<evidence type="ECO:0000313" key="2">
    <source>
        <dbReference type="EMBL" id="TNJ30265.1"/>
    </source>
</evidence>
<comment type="caution">
    <text evidence="2">The sequence shown here is derived from an EMBL/GenBank/DDBJ whole genome shotgun (WGS) entry which is preliminary data.</text>
</comment>
<keyword evidence="3" id="KW-1185">Reference proteome</keyword>
<sequence length="774" mass="84429">MNIIDAFYASNDHDSLARLIIDLQREPKAECDVLLAVCTTKSAGALMREPFVCWRHLAVLGLLLPRCSVGALQKHLSKHLELLMGIAQKLGYEASERPTTFASSLLWCSLARLLINVYLDVVRVAWTLGMTTSGVAAFVSTQIAFLKLPTAVCTANTQDLSLECGRRLEQIAANACGVLSVLARHSQACSALRSKAAELRQACFSLVVITAHAPHIFSRRLIIDSAAELFVMTTLSLEAKAIRHEVGAEISRMLRLIICVLMNDVVDNPELHATESHTLLTSLFSTAGVPVLNPVMDHYRDKTVFGSTRFPVFLATLLEYICRFSCKGIEAILATVTDGCMMFMGVSGKTHEFPDDVLFGVASYYELSADILARLHTRLATTRTPGTLLRLVPSISKALTYLAQAPFSIMTHLFNGILWHAVRLLSLPDSVNGDVMTHVYGLITVILQKRGLTTTIDSKTYGERYHVLVTLLSAIVRVLDTPITSTTLPLHLAVARTVRAFCRGGHIRVVAAYPQIMLDTGSPLLTDLLKRAFRSAFYVHPHLLNKGDKNKTPSKGELKVAVILLEALTYASCTPINGTLPPSLATTVFLLSKAKDNKALTPEQLERLQACLSALQSVYDPITPRCYAYAPTIDARVALEHGLDQLDPITIGHIATLADGAPLNEPALKRSAPGALIYLPYIPVNANMMAEADSDMNTQPYISNPDHEPITTCSSDTHSRKSPVGYLPPASQEESTHPRYTPLEKPAQPSMDSKTVEPASMDIASLHFGSSDSD</sequence>
<dbReference type="VEuPathDB" id="GiardiaDB:GMRT_14196"/>
<dbReference type="AlphaFoldDB" id="A0A4Z1SZU4"/>
<evidence type="ECO:0000313" key="3">
    <source>
        <dbReference type="Proteomes" id="UP000315496"/>
    </source>
</evidence>
<proteinExistence type="predicted"/>